<protein>
    <recommendedName>
        <fullName evidence="2">SSAP RNA binding domain-containing protein</fullName>
    </recommendedName>
</protein>
<dbReference type="AlphaFoldDB" id="A0A350P3S6"/>
<gene>
    <name evidence="3" type="ORF">DCW74_09455</name>
</gene>
<dbReference type="Proteomes" id="UP000263517">
    <property type="component" value="Unassembled WGS sequence"/>
</dbReference>
<evidence type="ECO:0000313" key="4">
    <source>
        <dbReference type="Proteomes" id="UP000263517"/>
    </source>
</evidence>
<sequence length="232" mass="26533">MKTEKGTSSEGFDSPSFEEVWTVLSKVDVTAQKKQLPDSNITYLSWTWAWDELMKHYPYATYSFDEDQWDHLGYCTVSCTIRIGHLERSMWLPVMGGYSHKAVKNPDARGRSDTRMRCLVKAMAMFGLGHYIYNGEDFPRKEDDEEIEQQEQDKKLPPFGDGKRQIENEADAKKASEQFANEFRNAASSEQIKSLYTANPNTFQALERGYPSHFAVMMQEAQAKIAALNAAK</sequence>
<comment type="caution">
    <text evidence="3">The sequence shown here is derived from an EMBL/GenBank/DDBJ whole genome shotgun (WGS) entry which is preliminary data.</text>
</comment>
<dbReference type="Pfam" id="PF06378">
    <property type="entry name" value="SSAP_Sak"/>
    <property type="match status" value="1"/>
</dbReference>
<feature type="compositionally biased region" description="Basic and acidic residues" evidence="1">
    <location>
        <begin position="151"/>
        <end position="164"/>
    </location>
</feature>
<organism evidence="3 4">
    <name type="scientific">Alteromonas australica</name>
    <dbReference type="NCBI Taxonomy" id="589873"/>
    <lineage>
        <taxon>Bacteria</taxon>
        <taxon>Pseudomonadati</taxon>
        <taxon>Pseudomonadota</taxon>
        <taxon>Gammaproteobacteria</taxon>
        <taxon>Alteromonadales</taxon>
        <taxon>Alteromonadaceae</taxon>
        <taxon>Alteromonas/Salinimonas group</taxon>
        <taxon>Alteromonas</taxon>
    </lineage>
</organism>
<dbReference type="EMBL" id="DNAN01000331">
    <property type="protein sequence ID" value="HAW75943.1"/>
    <property type="molecule type" value="Genomic_DNA"/>
</dbReference>
<dbReference type="InterPro" id="IPR009425">
    <property type="entry name" value="DSRM_SSAP"/>
</dbReference>
<accession>A0A350P3S6</accession>
<evidence type="ECO:0000313" key="3">
    <source>
        <dbReference type="EMBL" id="HAW75943.1"/>
    </source>
</evidence>
<evidence type="ECO:0000256" key="1">
    <source>
        <dbReference type="SAM" id="MobiDB-lite"/>
    </source>
</evidence>
<feature type="domain" description="SSAP RNA binding" evidence="2">
    <location>
        <begin position="20"/>
        <end position="149"/>
    </location>
</feature>
<feature type="region of interest" description="Disordered" evidence="1">
    <location>
        <begin position="142"/>
        <end position="164"/>
    </location>
</feature>
<proteinExistence type="predicted"/>
<evidence type="ECO:0000259" key="2">
    <source>
        <dbReference type="Pfam" id="PF06378"/>
    </source>
</evidence>
<name>A0A350P3S6_9ALTE</name>
<reference evidence="3 4" key="1">
    <citation type="journal article" date="2018" name="Nat. Biotechnol.">
        <title>A standardized bacterial taxonomy based on genome phylogeny substantially revises the tree of life.</title>
        <authorList>
            <person name="Parks D.H."/>
            <person name="Chuvochina M."/>
            <person name="Waite D.W."/>
            <person name="Rinke C."/>
            <person name="Skarshewski A."/>
            <person name="Chaumeil P.A."/>
            <person name="Hugenholtz P."/>
        </authorList>
    </citation>
    <scope>NUCLEOTIDE SEQUENCE [LARGE SCALE GENOMIC DNA]</scope>
    <source>
        <strain evidence="3">UBA11978</strain>
    </source>
</reference>